<dbReference type="Gene3D" id="1.25.10.10">
    <property type="entry name" value="Leucine-rich Repeat Variant"/>
    <property type="match status" value="2"/>
</dbReference>
<evidence type="ECO:0000256" key="1">
    <source>
        <dbReference type="ARBA" id="ARBA00010547"/>
    </source>
</evidence>
<feature type="domain" description="Anaphase-promoting complex subunit 1 C-terminal" evidence="5">
    <location>
        <begin position="1410"/>
        <end position="1527"/>
    </location>
</feature>
<keyword evidence="2" id="KW-0132">Cell division</keyword>
<dbReference type="GO" id="GO:0031145">
    <property type="term" value="P:anaphase-promoting complex-dependent catabolic process"/>
    <property type="evidence" value="ECO:0007669"/>
    <property type="project" value="TreeGrafter"/>
</dbReference>
<reference evidence="7 8" key="1">
    <citation type="submission" date="2019-03" db="EMBL/GenBank/DDBJ databases">
        <authorList>
            <person name="Gaulin E."/>
            <person name="Dumas B."/>
        </authorList>
    </citation>
    <scope>NUCLEOTIDE SEQUENCE [LARGE SCALE GENOMIC DNA]</scope>
    <source>
        <strain evidence="7">CBS 568.67</strain>
    </source>
</reference>
<dbReference type="GO" id="GO:0051301">
    <property type="term" value="P:cell division"/>
    <property type="evidence" value="ECO:0007669"/>
    <property type="project" value="UniProtKB-KW"/>
</dbReference>
<gene>
    <name evidence="7" type="primary">Aste57867_8134</name>
    <name evidence="6" type="ORF">As57867_008104</name>
    <name evidence="7" type="ORF">ASTE57867_8134</name>
</gene>
<evidence type="ECO:0000259" key="5">
    <source>
        <dbReference type="Pfam" id="PF18122"/>
    </source>
</evidence>
<keyword evidence="4" id="KW-0131">Cell cycle</keyword>
<evidence type="ECO:0000256" key="2">
    <source>
        <dbReference type="ARBA" id="ARBA00022618"/>
    </source>
</evidence>
<accession>A0A485KJG0</accession>
<dbReference type="InterPro" id="IPR011989">
    <property type="entry name" value="ARM-like"/>
</dbReference>
<protein>
    <submittedName>
        <fullName evidence="7">Aste57867_8134 protein</fullName>
    </submittedName>
</protein>
<proteinExistence type="inferred from homology"/>
<keyword evidence="3" id="KW-0498">Mitosis</keyword>
<dbReference type="InterPro" id="IPR024990">
    <property type="entry name" value="Apc1"/>
</dbReference>
<evidence type="ECO:0000256" key="3">
    <source>
        <dbReference type="ARBA" id="ARBA00022776"/>
    </source>
</evidence>
<dbReference type="PANTHER" id="PTHR12827">
    <property type="entry name" value="MEIOTIC CHECKPOINT REGULATOR TSG24 FAMILY MEMBER"/>
    <property type="match status" value="1"/>
</dbReference>
<comment type="similarity">
    <text evidence="1">Belongs to the APC1 family.</text>
</comment>
<dbReference type="GO" id="GO:0007091">
    <property type="term" value="P:metaphase/anaphase transition of mitotic cell cycle"/>
    <property type="evidence" value="ECO:0007669"/>
    <property type="project" value="TreeGrafter"/>
</dbReference>
<sequence>MLQLHHGGTVHAPGDVSKDIFVPSVDGLDRGRIRIRGNTVEWSLANGHVVDRTYRFPQSVLDVALVEFNDTPGHSVCILARSDRMTVIPPTGSVVEVPLPFQAASIFAMQKGLLIERSKIVSSTKMPVLFSLLHPLEEIKPVVVQVDSTQRLEDCVFVSDPLETLVFVQREPQFVVFYHPHHQTFRIKTIVTHFQNAKSSSIIPEIVLHQIWESPSVPSTDLCKLFVTSDIDSSPMLCILNPASHQLLVQRMVVAADSSVLSVDPSIPSHILPARLAAPVARDSAQAFDLVVLTPQNQWALYRGTHVVATLLTDTTPVHPANVQGIVSTPYPHTLEVHLMATEIHRLVLPTTFASPLLQTAFALLDQVLPPPFVLAWRIGILPTEWRGFTSSLLAAVGNNPAPPTTTTDSPYDQWLASDCFKTLQHAQPKLFGPPVMAPCTRATNDTIESSSLDPQLLQQIHHHMERIFLTLHLLYEDIKVSTCSLPWLRPLGIALGNLARAAGMASYFHHYVQDLGPERFESTEDVGMQPGGGPTLAPPVDLFAWIQQRMATFHYNSLQPTPRPVPDFPTSPALVRTQHVVALYSNLYPDFTAGTAAPPLHLRAQQVVRHLVTIPHFERMLHDLPDGVALPLRYALTLCKHEPSDEWDSAACAIIHRPDWVGQGRDGDACDSHHDGHRVATLAGMGDANDGFDDVMTWNAPLFPTDHRLKEVGRLLRSNKLMYLKIHRDPLHSDADVLNLQQSRLLLLCKRSMAMPVARGMVTLGSLTPHASTSLTTPLVIPPMPLAARIAETNARTVLDTSGYKELTLWPKFHNGVATALRLPPAHERDVTAQWILSHKPKQVDDEDDVAAHAGFILGLGLLGHLHHLSQSAIYQYLSMDHELTSVGLLLGLAATTVLKQKDLILERTVSRILSLHLPILLPPTFAHVNITPSAQTASILGLGLVYHGTGNRNMTEIMLSEITAAPIVMSPTSSQSSVDLSQKEGYALAAGMAVGLITLGRQSDTGLADLHLEEKLGKYMVGGTQKIRHDPTNCVLRTKKKSAQLESINVDVTAAGSALALAFMYIQSNHERVIEQLRIPSTMVLLETIRPDILFVRVVATNLVGWAAVQPTRAWVLETQLRPCLNEYHEDASTTQEAHANILAGACFSLGLKFAGPLSPPTTYALSLRCVLGTHDVDAKATLLYFLADFQATKAKAKELSRVTWERCLGVLVQALALVMAGSGDLESFRTLRAILLRQKNDGDVSYGNHMAASSALGLLFLGGGRLSLQTTPFAVAILVIAFFPMYPNKTSDQKYHLQALRHLYVLAIDPTRLVETIDVDTGALSPVDVTLTTKSPMTVTMRTPCLLPRFKTLSVTSARHFRVSIDMDDAVHTANVARAETLKKSRRIFVKRKQGDLASPQLTLLRQFHRWFVDETPSTGARWGAFCSRVWQECELQHKPHLLPVYLNAKHCEEAVLAQTLSHTLMVSNLQLMHLHMELEAHVFQYEEHAGHLGVAQLINEDFILGCSNNFLLHFSDLDSKSDSATPPRSIDHCAYLRHLGTPDLMHWE</sequence>
<name>A0A485KJG0_9STRA</name>
<evidence type="ECO:0000313" key="8">
    <source>
        <dbReference type="Proteomes" id="UP000332933"/>
    </source>
</evidence>
<reference evidence="6" key="2">
    <citation type="submission" date="2019-06" db="EMBL/GenBank/DDBJ databases">
        <title>Genomics analysis of Aphanomyces spp. identifies a new class of oomycete effector associated with host adaptation.</title>
        <authorList>
            <person name="Gaulin E."/>
        </authorList>
    </citation>
    <scope>NUCLEOTIDE SEQUENCE</scope>
    <source>
        <strain evidence="6">CBS 578.67</strain>
    </source>
</reference>
<dbReference type="InterPro" id="IPR041221">
    <property type="entry name" value="APC1_C"/>
</dbReference>
<dbReference type="EMBL" id="CAADRA010005113">
    <property type="protein sequence ID" value="VFT85023.1"/>
    <property type="molecule type" value="Genomic_DNA"/>
</dbReference>
<evidence type="ECO:0000313" key="7">
    <source>
        <dbReference type="EMBL" id="VFT85023.1"/>
    </source>
</evidence>
<keyword evidence="8" id="KW-1185">Reference proteome</keyword>
<dbReference type="PANTHER" id="PTHR12827:SF3">
    <property type="entry name" value="ANAPHASE-PROMOTING COMPLEX SUBUNIT 1"/>
    <property type="match status" value="1"/>
</dbReference>
<evidence type="ECO:0000313" key="6">
    <source>
        <dbReference type="EMBL" id="KAF0701353.1"/>
    </source>
</evidence>
<dbReference type="Pfam" id="PF18122">
    <property type="entry name" value="APC1_C"/>
    <property type="match status" value="1"/>
</dbReference>
<organism evidence="7 8">
    <name type="scientific">Aphanomyces stellatus</name>
    <dbReference type="NCBI Taxonomy" id="120398"/>
    <lineage>
        <taxon>Eukaryota</taxon>
        <taxon>Sar</taxon>
        <taxon>Stramenopiles</taxon>
        <taxon>Oomycota</taxon>
        <taxon>Saprolegniomycetes</taxon>
        <taxon>Saprolegniales</taxon>
        <taxon>Verrucalvaceae</taxon>
        <taxon>Aphanomyces</taxon>
    </lineage>
</organism>
<dbReference type="GO" id="GO:0070979">
    <property type="term" value="P:protein K11-linked ubiquitination"/>
    <property type="evidence" value="ECO:0007669"/>
    <property type="project" value="TreeGrafter"/>
</dbReference>
<evidence type="ECO:0000256" key="4">
    <source>
        <dbReference type="ARBA" id="ARBA00023306"/>
    </source>
</evidence>
<dbReference type="EMBL" id="VJMH01005092">
    <property type="protein sequence ID" value="KAF0701353.1"/>
    <property type="molecule type" value="Genomic_DNA"/>
</dbReference>
<dbReference type="OrthoDB" id="26401at2759"/>
<dbReference type="Proteomes" id="UP000332933">
    <property type="component" value="Unassembled WGS sequence"/>
</dbReference>
<dbReference type="GO" id="GO:0060090">
    <property type="term" value="F:molecular adaptor activity"/>
    <property type="evidence" value="ECO:0007669"/>
    <property type="project" value="TreeGrafter"/>
</dbReference>
<dbReference type="GO" id="GO:0005680">
    <property type="term" value="C:anaphase-promoting complex"/>
    <property type="evidence" value="ECO:0007669"/>
    <property type="project" value="InterPro"/>
</dbReference>